<organism evidence="2 3">
    <name type="scientific">Bradyrhizobium denitrificans</name>
    <dbReference type="NCBI Taxonomy" id="2734912"/>
    <lineage>
        <taxon>Bacteria</taxon>
        <taxon>Pseudomonadati</taxon>
        <taxon>Pseudomonadota</taxon>
        <taxon>Alphaproteobacteria</taxon>
        <taxon>Hyphomicrobiales</taxon>
        <taxon>Nitrobacteraceae</taxon>
        <taxon>Bradyrhizobium</taxon>
    </lineage>
</organism>
<feature type="region of interest" description="Disordered" evidence="1">
    <location>
        <begin position="55"/>
        <end position="76"/>
    </location>
</feature>
<evidence type="ECO:0000313" key="3">
    <source>
        <dbReference type="Proteomes" id="UP001314635"/>
    </source>
</evidence>
<comment type="caution">
    <text evidence="2">The sequence shown here is derived from an EMBL/GenBank/DDBJ whole genome shotgun (WGS) entry which is preliminary data.</text>
</comment>
<gene>
    <name evidence="2" type="ORF">JQ619_16160</name>
</gene>
<dbReference type="RefSeq" id="WP_012045935.1">
    <property type="nucleotide sequence ID" value="NZ_JABFDP010000003.1"/>
</dbReference>
<evidence type="ECO:0000313" key="2">
    <source>
        <dbReference type="EMBL" id="MBR1137309.1"/>
    </source>
</evidence>
<accession>A0ABS5G7R7</accession>
<sequence length="117" mass="13000">MSVIEHASATSTNPQPVSASFQWTLTAYEEQGNLWLKWSTTAPFRAQQGQISVYNSSSFPSDPQKDRKAWSWDNEHGGGSGWDTGLRYGSDWHCAWIAEKSPNGPYAYALKLVTKGT</sequence>
<feature type="compositionally biased region" description="Basic and acidic residues" evidence="1">
    <location>
        <begin position="63"/>
        <end position="76"/>
    </location>
</feature>
<keyword evidence="3" id="KW-1185">Reference proteome</keyword>
<reference evidence="3" key="1">
    <citation type="journal article" date="2021" name="ISME J.">
        <title>Evolutionary origin and ecological implication of a unique nif island in free-living Bradyrhizobium lineages.</title>
        <authorList>
            <person name="Tao J."/>
        </authorList>
    </citation>
    <scope>NUCLEOTIDE SEQUENCE [LARGE SCALE GENOMIC DNA]</scope>
    <source>
        <strain evidence="3">SZCCT0094</strain>
    </source>
</reference>
<proteinExistence type="predicted"/>
<protein>
    <submittedName>
        <fullName evidence="2">Uncharacterized protein</fullName>
    </submittedName>
</protein>
<evidence type="ECO:0000256" key="1">
    <source>
        <dbReference type="SAM" id="MobiDB-lite"/>
    </source>
</evidence>
<dbReference type="EMBL" id="JAFCLK010000014">
    <property type="protein sequence ID" value="MBR1137309.1"/>
    <property type="molecule type" value="Genomic_DNA"/>
</dbReference>
<dbReference type="Proteomes" id="UP001314635">
    <property type="component" value="Unassembled WGS sequence"/>
</dbReference>
<name>A0ABS5G7R7_9BRAD</name>